<dbReference type="EMBL" id="CM035421">
    <property type="protein sequence ID" value="KAH7387511.1"/>
    <property type="molecule type" value="Genomic_DNA"/>
</dbReference>
<evidence type="ECO:0000256" key="5">
    <source>
        <dbReference type="ARBA" id="ARBA00023242"/>
    </source>
</evidence>
<dbReference type="Pfam" id="PF14768">
    <property type="entry name" value="RPA_interact_C"/>
    <property type="match status" value="1"/>
</dbReference>
<keyword evidence="2" id="KW-0479">Metal-binding</keyword>
<evidence type="ECO:0000313" key="9">
    <source>
        <dbReference type="EMBL" id="KAH7387511.1"/>
    </source>
</evidence>
<dbReference type="AlphaFoldDB" id="A0A8T2SXH6"/>
<proteinExistence type="predicted"/>
<evidence type="ECO:0000256" key="1">
    <source>
        <dbReference type="ARBA" id="ARBA00004123"/>
    </source>
</evidence>
<dbReference type="PANTHER" id="PTHR31742:SF1">
    <property type="entry name" value="RPA-INTERACTING PROTEIN"/>
    <property type="match status" value="1"/>
</dbReference>
<dbReference type="Pfam" id="PF14766">
    <property type="entry name" value="RPA_interact_N"/>
    <property type="match status" value="1"/>
</dbReference>
<dbReference type="OrthoDB" id="435311at2759"/>
<dbReference type="GO" id="GO:0008270">
    <property type="term" value="F:zinc ion binding"/>
    <property type="evidence" value="ECO:0007669"/>
    <property type="project" value="UniProtKB-KW"/>
</dbReference>
<dbReference type="InterPro" id="IPR028156">
    <property type="entry name" value="RIP"/>
</dbReference>
<dbReference type="OMA" id="ACDSWTV"/>
<reference evidence="9" key="1">
    <citation type="submission" date="2021-08" db="EMBL/GenBank/DDBJ databases">
        <title>WGS assembly of Ceratopteris richardii.</title>
        <authorList>
            <person name="Marchant D.B."/>
            <person name="Chen G."/>
            <person name="Jenkins J."/>
            <person name="Shu S."/>
            <person name="Leebens-Mack J."/>
            <person name="Grimwood J."/>
            <person name="Schmutz J."/>
            <person name="Soltis P."/>
            <person name="Soltis D."/>
            <person name="Chen Z.-H."/>
        </authorList>
    </citation>
    <scope>NUCLEOTIDE SEQUENCE</scope>
    <source>
        <strain evidence="9">Whitten #5841</strain>
        <tissue evidence="9">Leaf</tissue>
    </source>
</reference>
<protein>
    <recommendedName>
        <fullName evidence="11">RPA-interacting protein</fullName>
    </recommendedName>
</protein>
<evidence type="ECO:0000256" key="2">
    <source>
        <dbReference type="ARBA" id="ARBA00022723"/>
    </source>
</evidence>
<comment type="caution">
    <text evidence="9">The sequence shown here is derived from an EMBL/GenBank/DDBJ whole genome shotgun (WGS) entry which is preliminary data.</text>
</comment>
<evidence type="ECO:0000259" key="8">
    <source>
        <dbReference type="Pfam" id="PF14768"/>
    </source>
</evidence>
<dbReference type="GO" id="GO:0005634">
    <property type="term" value="C:nucleus"/>
    <property type="evidence" value="ECO:0007669"/>
    <property type="project" value="UniProtKB-SubCell"/>
</dbReference>
<keyword evidence="4" id="KW-0862">Zinc</keyword>
<dbReference type="InterPro" id="IPR028159">
    <property type="entry name" value="RPA_interact_C_dom"/>
</dbReference>
<gene>
    <name evidence="9" type="ORF">KP509_16G026200</name>
</gene>
<dbReference type="PANTHER" id="PTHR31742">
    <property type="entry name" value="RPA-INTERACTING PROTEIN RPAIN"/>
    <property type="match status" value="1"/>
</dbReference>
<feature type="domain" description="RPA-interacting protein C-terminal" evidence="8">
    <location>
        <begin position="165"/>
        <end position="246"/>
    </location>
</feature>
<organism evidence="9 10">
    <name type="scientific">Ceratopteris richardii</name>
    <name type="common">Triangle waterfern</name>
    <dbReference type="NCBI Taxonomy" id="49495"/>
    <lineage>
        <taxon>Eukaryota</taxon>
        <taxon>Viridiplantae</taxon>
        <taxon>Streptophyta</taxon>
        <taxon>Embryophyta</taxon>
        <taxon>Tracheophyta</taxon>
        <taxon>Polypodiopsida</taxon>
        <taxon>Polypodiidae</taxon>
        <taxon>Polypodiales</taxon>
        <taxon>Pteridineae</taxon>
        <taxon>Pteridaceae</taxon>
        <taxon>Parkerioideae</taxon>
        <taxon>Ceratopteris</taxon>
    </lineage>
</organism>
<keyword evidence="3" id="KW-0863">Zinc-finger</keyword>
<accession>A0A8T2SXH6</accession>
<evidence type="ECO:0000259" key="6">
    <source>
        <dbReference type="Pfam" id="PF14766"/>
    </source>
</evidence>
<comment type="subcellular location">
    <subcellularLocation>
        <location evidence="1">Nucleus</location>
    </subcellularLocation>
</comment>
<keyword evidence="5" id="KW-0539">Nucleus</keyword>
<feature type="domain" description="RPA-interacting protein central" evidence="7">
    <location>
        <begin position="60"/>
        <end position="148"/>
    </location>
</feature>
<keyword evidence="10" id="KW-1185">Reference proteome</keyword>
<sequence length="249" mass="29058">MANKQTVIRRSPIKSSHVDWKDKLRENCLKRVEKNRSQILWKFRLGGEGLSISEEGVKLAFSNILTDEIDRLKQKANDESFHDRSDPDAMLWEYEPSEITPELGNDDYEQLMISMQNILYKDLQTENQKRDALLLEDYESACEQEDNIYSTMLEELKKSKEDEVICPICKSRKLQQNQSLIFCSCGNIQLNVQHEKVNLQSFKKKLEGVLQQHYDSSCKGLPVFFMDARFSIMALYMQCSLCEAFELVF</sequence>
<name>A0A8T2SXH6_CERRI</name>
<evidence type="ECO:0000256" key="4">
    <source>
        <dbReference type="ARBA" id="ARBA00022833"/>
    </source>
</evidence>
<dbReference type="Pfam" id="PF14767">
    <property type="entry name" value="RPA_interact_M"/>
    <property type="match status" value="1"/>
</dbReference>
<dbReference type="InterPro" id="IPR028155">
    <property type="entry name" value="RPA_interact_central"/>
</dbReference>
<evidence type="ECO:0008006" key="11">
    <source>
        <dbReference type="Google" id="ProtNLM"/>
    </source>
</evidence>
<evidence type="ECO:0000259" key="7">
    <source>
        <dbReference type="Pfam" id="PF14767"/>
    </source>
</evidence>
<dbReference type="EMBL" id="CM035421">
    <property type="protein sequence ID" value="KAH7387512.1"/>
    <property type="molecule type" value="Genomic_DNA"/>
</dbReference>
<evidence type="ECO:0000313" key="10">
    <source>
        <dbReference type="Proteomes" id="UP000825935"/>
    </source>
</evidence>
<dbReference type="InterPro" id="IPR028158">
    <property type="entry name" value="RPA_interact_N_dom"/>
</dbReference>
<evidence type="ECO:0000256" key="3">
    <source>
        <dbReference type="ARBA" id="ARBA00022771"/>
    </source>
</evidence>
<dbReference type="GO" id="GO:0006606">
    <property type="term" value="P:protein import into nucleus"/>
    <property type="evidence" value="ECO:0007669"/>
    <property type="project" value="TreeGrafter"/>
</dbReference>
<dbReference type="Proteomes" id="UP000825935">
    <property type="component" value="Chromosome 16"/>
</dbReference>
<feature type="domain" description="RPA-interacting protein N-terminal" evidence="6">
    <location>
        <begin position="9"/>
        <end position="46"/>
    </location>
</feature>